<accession>A0A9P0F1Q3</accession>
<sequence>MFKTLQRQIGAPLLCFSKFGTTALIAKARQDSRVKREKPSGDGEPAVLRQICALRCLPGTRAAAEYGVPDETAACLGLISTKCTIVTLIGPTNTIHGVPERTEVWPLTKRMQCMWKATEMDFWRQSARILRRDRVRNEKTRQVKNSDRRFWKQFRRKKQTNS</sequence>
<reference evidence="1" key="1">
    <citation type="submission" date="2021-12" db="EMBL/GenBank/DDBJ databases">
        <authorList>
            <person name="King R."/>
        </authorList>
    </citation>
    <scope>NUCLEOTIDE SEQUENCE</scope>
</reference>
<dbReference type="EMBL" id="OU963863">
    <property type="protein sequence ID" value="CAH0384657.1"/>
    <property type="molecule type" value="Genomic_DNA"/>
</dbReference>
<protein>
    <submittedName>
        <fullName evidence="1">Uncharacterized protein</fullName>
    </submittedName>
</protein>
<proteinExistence type="predicted"/>
<gene>
    <name evidence="1" type="ORF">BEMITA_LOCUS3958</name>
</gene>
<organism evidence="1 2">
    <name type="scientific">Bemisia tabaci</name>
    <name type="common">Sweetpotato whitefly</name>
    <name type="synonym">Aleurodes tabaci</name>
    <dbReference type="NCBI Taxonomy" id="7038"/>
    <lineage>
        <taxon>Eukaryota</taxon>
        <taxon>Metazoa</taxon>
        <taxon>Ecdysozoa</taxon>
        <taxon>Arthropoda</taxon>
        <taxon>Hexapoda</taxon>
        <taxon>Insecta</taxon>
        <taxon>Pterygota</taxon>
        <taxon>Neoptera</taxon>
        <taxon>Paraneoptera</taxon>
        <taxon>Hemiptera</taxon>
        <taxon>Sternorrhyncha</taxon>
        <taxon>Aleyrodoidea</taxon>
        <taxon>Aleyrodidae</taxon>
        <taxon>Aleyrodinae</taxon>
        <taxon>Bemisia</taxon>
    </lineage>
</organism>
<name>A0A9P0F1Q3_BEMTA</name>
<evidence type="ECO:0000313" key="1">
    <source>
        <dbReference type="EMBL" id="CAH0384657.1"/>
    </source>
</evidence>
<dbReference type="AlphaFoldDB" id="A0A9P0F1Q3"/>
<evidence type="ECO:0000313" key="2">
    <source>
        <dbReference type="Proteomes" id="UP001152759"/>
    </source>
</evidence>
<dbReference type="Proteomes" id="UP001152759">
    <property type="component" value="Chromosome 2"/>
</dbReference>
<keyword evidence="2" id="KW-1185">Reference proteome</keyword>